<organism evidence="4 5">
    <name type="scientific">Azospirillum ramasamyi</name>
    <dbReference type="NCBI Taxonomy" id="682998"/>
    <lineage>
        <taxon>Bacteria</taxon>
        <taxon>Pseudomonadati</taxon>
        <taxon>Pseudomonadota</taxon>
        <taxon>Alphaproteobacteria</taxon>
        <taxon>Rhodospirillales</taxon>
        <taxon>Azospirillaceae</taxon>
        <taxon>Azospirillum</taxon>
    </lineage>
</organism>
<evidence type="ECO:0000256" key="1">
    <source>
        <dbReference type="ARBA" id="ARBA00005771"/>
    </source>
</evidence>
<proteinExistence type="inferred from homology"/>
<keyword evidence="4" id="KW-0614">Plasmid</keyword>
<accession>A0A2U9SCG1</accession>
<evidence type="ECO:0000313" key="5">
    <source>
        <dbReference type="Proteomes" id="UP000249605"/>
    </source>
</evidence>
<comment type="similarity">
    <text evidence="1">Belongs to the sulfotransferase 1 family.</text>
</comment>
<dbReference type="Gene3D" id="3.40.50.300">
    <property type="entry name" value="P-loop containing nucleotide triphosphate hydrolases"/>
    <property type="match status" value="1"/>
</dbReference>
<dbReference type="SUPFAM" id="SSF52540">
    <property type="entry name" value="P-loop containing nucleoside triphosphate hydrolases"/>
    <property type="match status" value="1"/>
</dbReference>
<keyword evidence="2" id="KW-0808">Transferase</keyword>
<dbReference type="InterPro" id="IPR027417">
    <property type="entry name" value="P-loop_NTPase"/>
</dbReference>
<reference evidence="4 5" key="1">
    <citation type="submission" date="2018-06" db="EMBL/GenBank/DDBJ databases">
        <title>Complete genome sequencing of Azospirillum sp. M2T2B2.</title>
        <authorList>
            <person name="Heo J."/>
            <person name="Kim S.-J."/>
            <person name="Kwon S.-W."/>
            <person name="Anandham R."/>
        </authorList>
    </citation>
    <scope>NUCLEOTIDE SEQUENCE [LARGE SCALE GENOMIC DNA]</scope>
    <source>
        <strain evidence="4 5">M2T2B2</strain>
        <plasmid evidence="4 5">unnamed3</plasmid>
    </source>
</reference>
<name>A0A2U9SCG1_9PROT</name>
<geneLocation type="plasmid" evidence="4 5">
    <name>unnamed3</name>
</geneLocation>
<dbReference type="Proteomes" id="UP000249605">
    <property type="component" value="Plasmid unnamed3"/>
</dbReference>
<dbReference type="InterPro" id="IPR000863">
    <property type="entry name" value="Sulfotransferase_dom"/>
</dbReference>
<dbReference type="OrthoDB" id="9804504at2"/>
<evidence type="ECO:0000256" key="2">
    <source>
        <dbReference type="ARBA" id="ARBA00022679"/>
    </source>
</evidence>
<dbReference type="Pfam" id="PF00685">
    <property type="entry name" value="Sulfotransfer_1"/>
    <property type="match status" value="1"/>
</dbReference>
<evidence type="ECO:0000259" key="3">
    <source>
        <dbReference type="Pfam" id="PF00685"/>
    </source>
</evidence>
<protein>
    <recommendedName>
        <fullName evidence="3">Sulfotransferase domain-containing protein</fullName>
    </recommendedName>
</protein>
<evidence type="ECO:0000313" key="4">
    <source>
        <dbReference type="EMBL" id="AWU97240.1"/>
    </source>
</evidence>
<dbReference type="EMBL" id="CP029833">
    <property type="protein sequence ID" value="AWU97240.1"/>
    <property type="molecule type" value="Genomic_DNA"/>
</dbReference>
<dbReference type="PANTHER" id="PTHR11783">
    <property type="entry name" value="SULFOTRANSFERASE SULT"/>
    <property type="match status" value="1"/>
</dbReference>
<dbReference type="KEGG" id="azm:DM194_23415"/>
<feature type="domain" description="Sulfotransferase" evidence="3">
    <location>
        <begin position="3"/>
        <end position="170"/>
    </location>
</feature>
<dbReference type="AlphaFoldDB" id="A0A2U9SCG1"/>
<keyword evidence="5" id="KW-1185">Reference proteome</keyword>
<sequence>MLVWLSSYPRSGNTLTRTILNRVFGLETYSEYNDRFDLGISEVVSSSVGHRTYAETWDDFYSRISVDDTINLVKTHGPAQDDNPAIYIVRDPRSAIISQFHYFRSHPLTRADFSIPQLIDGQSFGSDWSSNLDAWHPLDRPHTLFLRYEEILSEPDRIIALISDFLKMPVVAAWQNPFESQKELLPTFFRTASDQANLAEWTADDLHVLWERHGDWMSRLGYGDDSAVAGNSRSLDKPPSQIVSHWR</sequence>
<gene>
    <name evidence="4" type="ORF">DM194_23415</name>
</gene>
<dbReference type="GO" id="GO:0008146">
    <property type="term" value="F:sulfotransferase activity"/>
    <property type="evidence" value="ECO:0007669"/>
    <property type="project" value="InterPro"/>
</dbReference>